<dbReference type="Gene3D" id="2.40.160.20">
    <property type="match status" value="1"/>
</dbReference>
<proteinExistence type="predicted"/>
<keyword evidence="1" id="KW-0732">Signal</keyword>
<reference evidence="3" key="1">
    <citation type="journal article" date="2019" name="Int. J. Syst. Evol. Microbiol.">
        <title>The Global Catalogue of Microorganisms (GCM) 10K type strain sequencing project: providing services to taxonomists for standard genome sequencing and annotation.</title>
        <authorList>
            <consortium name="The Broad Institute Genomics Platform"/>
            <consortium name="The Broad Institute Genome Sequencing Center for Infectious Disease"/>
            <person name="Wu L."/>
            <person name="Ma J."/>
        </authorList>
    </citation>
    <scope>NUCLEOTIDE SEQUENCE [LARGE SCALE GENOMIC DNA]</scope>
    <source>
        <strain evidence="3">NBRC 102122</strain>
    </source>
</reference>
<organism evidence="2 3">
    <name type="scientific">Shinella yambaruensis</name>
    <dbReference type="NCBI Taxonomy" id="415996"/>
    <lineage>
        <taxon>Bacteria</taxon>
        <taxon>Pseudomonadati</taxon>
        <taxon>Pseudomonadota</taxon>
        <taxon>Alphaproteobacteria</taxon>
        <taxon>Hyphomicrobiales</taxon>
        <taxon>Rhizobiaceae</taxon>
        <taxon>Shinella</taxon>
    </lineage>
</organism>
<feature type="signal peptide" evidence="1">
    <location>
        <begin position="1"/>
        <end position="20"/>
    </location>
</feature>
<dbReference type="SUPFAM" id="SSF56925">
    <property type="entry name" value="OMPA-like"/>
    <property type="match status" value="1"/>
</dbReference>
<feature type="chain" id="PRO_5046378501" description="Outer membrane protein beta-barrel domain-containing protein" evidence="1">
    <location>
        <begin position="21"/>
        <end position="281"/>
    </location>
</feature>
<evidence type="ECO:0008006" key="4">
    <source>
        <dbReference type="Google" id="ProtNLM"/>
    </source>
</evidence>
<dbReference type="Proteomes" id="UP001156702">
    <property type="component" value="Unassembled WGS sequence"/>
</dbReference>
<evidence type="ECO:0000313" key="2">
    <source>
        <dbReference type="EMBL" id="GLR55072.1"/>
    </source>
</evidence>
<comment type="caution">
    <text evidence="2">The sequence shown here is derived from an EMBL/GenBank/DDBJ whole genome shotgun (WGS) entry which is preliminary data.</text>
</comment>
<evidence type="ECO:0000313" key="3">
    <source>
        <dbReference type="Proteomes" id="UP001156702"/>
    </source>
</evidence>
<evidence type="ECO:0000256" key="1">
    <source>
        <dbReference type="SAM" id="SignalP"/>
    </source>
</evidence>
<dbReference type="InterPro" id="IPR011250">
    <property type="entry name" value="OMP/PagP_B-barrel"/>
</dbReference>
<name>A0ABQ5ZWI6_9HYPH</name>
<protein>
    <recommendedName>
        <fullName evidence="4">Outer membrane protein beta-barrel domain-containing protein</fullName>
    </recommendedName>
</protein>
<dbReference type="EMBL" id="BSOP01000067">
    <property type="protein sequence ID" value="GLR55072.1"/>
    <property type="molecule type" value="Genomic_DNA"/>
</dbReference>
<keyword evidence="3" id="KW-1185">Reference proteome</keyword>
<accession>A0ABQ5ZWI6</accession>
<sequence length="281" mass="30056">MNRLAAAVFLTLCAAPVAHAADDLPGMATDPAAGAAGHPGWALQVTPYLWATGIEGDISPFRRAPTLHVEKSFSDVMDDFNFGGFINIWGRHDNFVLSGDIMYVDTTESHATGPLAAFQIPGLGRIPAGASVDADVDTQEFMATLQGGYRVLDTPEFTLDALGGARFWYISNDVSVTARHPLIGTVTASHEESFGWVDPIIGARLFVSLTDKLSLHGQADIGGFGAGSDLTWSVLATVNYTFTDNLSVSAGYKVLDVDYKHDGHVFDTRLSGPVLGLTYRF</sequence>
<gene>
    <name evidence="2" type="ORF">GCM10007923_62930</name>
</gene>